<reference evidence="1 2" key="1">
    <citation type="submission" date="2017-05" db="EMBL/GenBank/DDBJ databases">
        <authorList>
            <person name="Varghese N."/>
            <person name="Submissions S."/>
        </authorList>
    </citation>
    <scope>NUCLEOTIDE SEQUENCE [LARGE SCALE GENOMIC DNA]</scope>
    <source>
        <strain evidence="1 2">DSM 29734</strain>
    </source>
</reference>
<dbReference type="EMBL" id="FXTY01000003">
    <property type="protein sequence ID" value="SMP20337.1"/>
    <property type="molecule type" value="Genomic_DNA"/>
</dbReference>
<proteinExistence type="predicted"/>
<comment type="caution">
    <text evidence="1">The sequence shown here is derived from an EMBL/GenBank/DDBJ whole genome shotgun (WGS) entry which is preliminary data.</text>
</comment>
<organism evidence="1 2">
    <name type="scientific">Shimia sagamensis</name>
    <dbReference type="NCBI Taxonomy" id="1566352"/>
    <lineage>
        <taxon>Bacteria</taxon>
        <taxon>Pseudomonadati</taxon>
        <taxon>Pseudomonadota</taxon>
        <taxon>Alphaproteobacteria</taxon>
        <taxon>Rhodobacterales</taxon>
        <taxon>Roseobacteraceae</taxon>
    </lineage>
</organism>
<gene>
    <name evidence="1" type="ORF">SAMN06265373_103505</name>
</gene>
<sequence>MPIENKILSPAPLAYRRFSGHVTMDELTSSSLALHADPAFVPGTHTVVDMLDVTDFDIGFDQMKEFAALTQNRHRDRGAPVHIFIVCSSEQGRWLAEMFRALADLAPGMASVEILHGFPEILALLDLPAETLSLFPEDCQTESHLLNRLSS</sequence>
<name>A0ABY1NXS1_9RHOB</name>
<evidence type="ECO:0000313" key="2">
    <source>
        <dbReference type="Proteomes" id="UP001157961"/>
    </source>
</evidence>
<dbReference type="Proteomes" id="UP001157961">
    <property type="component" value="Unassembled WGS sequence"/>
</dbReference>
<dbReference type="RefSeq" id="WP_283425927.1">
    <property type="nucleotide sequence ID" value="NZ_FXTY01000003.1"/>
</dbReference>
<keyword evidence="2" id="KW-1185">Reference proteome</keyword>
<evidence type="ECO:0000313" key="1">
    <source>
        <dbReference type="EMBL" id="SMP20337.1"/>
    </source>
</evidence>
<evidence type="ECO:0008006" key="3">
    <source>
        <dbReference type="Google" id="ProtNLM"/>
    </source>
</evidence>
<accession>A0ABY1NXS1</accession>
<protein>
    <recommendedName>
        <fullName evidence="3">DUF4123 domain-containing protein</fullName>
    </recommendedName>
</protein>